<dbReference type="Pfam" id="PF02384">
    <property type="entry name" value="N6_Mtase"/>
    <property type="match status" value="1"/>
</dbReference>
<dbReference type="InterPro" id="IPR022749">
    <property type="entry name" value="D12N6_MeTrfase_N"/>
</dbReference>
<comment type="catalytic activity">
    <reaction evidence="7">
        <text>a 2'-deoxyadenosine in DNA + S-adenosyl-L-methionine = an N(6)-methyl-2'-deoxyadenosine in DNA + S-adenosyl-L-homocysteine + H(+)</text>
        <dbReference type="Rhea" id="RHEA:15197"/>
        <dbReference type="Rhea" id="RHEA-COMP:12418"/>
        <dbReference type="Rhea" id="RHEA-COMP:12419"/>
        <dbReference type="ChEBI" id="CHEBI:15378"/>
        <dbReference type="ChEBI" id="CHEBI:57856"/>
        <dbReference type="ChEBI" id="CHEBI:59789"/>
        <dbReference type="ChEBI" id="CHEBI:90615"/>
        <dbReference type="ChEBI" id="CHEBI:90616"/>
        <dbReference type="EC" id="2.1.1.72"/>
    </reaction>
</comment>
<dbReference type="STRING" id="74426.ERS852399_00006"/>
<evidence type="ECO:0000256" key="2">
    <source>
        <dbReference type="ARBA" id="ARBA00011900"/>
    </source>
</evidence>
<feature type="domain" description="DNA methylase adenine-specific" evidence="8">
    <location>
        <begin position="144"/>
        <end position="454"/>
    </location>
</feature>
<dbReference type="Pfam" id="PF12161">
    <property type="entry name" value="HsdM_N"/>
    <property type="match status" value="1"/>
</dbReference>
<dbReference type="GO" id="GO:0003677">
    <property type="term" value="F:DNA binding"/>
    <property type="evidence" value="ECO:0007669"/>
    <property type="project" value="InterPro"/>
</dbReference>
<dbReference type="RefSeq" id="WP_006235244.1">
    <property type="nucleotide sequence ID" value="NZ_CABIYU010000011.1"/>
</dbReference>
<dbReference type="GO" id="GO:0032259">
    <property type="term" value="P:methylation"/>
    <property type="evidence" value="ECO:0007669"/>
    <property type="project" value="UniProtKB-KW"/>
</dbReference>
<protein>
    <recommendedName>
        <fullName evidence="2">site-specific DNA-methyltransferase (adenine-specific)</fullName>
        <ecNumber evidence="2">2.1.1.72</ecNumber>
    </recommendedName>
</protein>
<comment type="caution">
    <text evidence="10">The sequence shown here is derived from an EMBL/GenBank/DDBJ whole genome shotgun (WGS) entry which is preliminary data.</text>
</comment>
<dbReference type="GO" id="GO:0008170">
    <property type="term" value="F:N-methyltransferase activity"/>
    <property type="evidence" value="ECO:0007669"/>
    <property type="project" value="InterPro"/>
</dbReference>
<dbReference type="PANTHER" id="PTHR42933">
    <property type="entry name" value="SLR6095 PROTEIN"/>
    <property type="match status" value="1"/>
</dbReference>
<dbReference type="GeneID" id="92849815"/>
<evidence type="ECO:0000313" key="11">
    <source>
        <dbReference type="Proteomes" id="UP000481598"/>
    </source>
</evidence>
<keyword evidence="6" id="KW-0680">Restriction system</keyword>
<feature type="domain" description="N6 adenine-specific DNA methyltransferase N-terminal" evidence="9">
    <location>
        <begin position="5"/>
        <end position="133"/>
    </location>
</feature>
<evidence type="ECO:0000256" key="7">
    <source>
        <dbReference type="ARBA" id="ARBA00047942"/>
    </source>
</evidence>
<dbReference type="InterPro" id="IPR051537">
    <property type="entry name" value="DNA_Adenine_Mtase"/>
</dbReference>
<dbReference type="Gene3D" id="1.20.1260.30">
    <property type="match status" value="1"/>
</dbReference>
<evidence type="ECO:0000256" key="3">
    <source>
        <dbReference type="ARBA" id="ARBA00022603"/>
    </source>
</evidence>
<dbReference type="Gene3D" id="3.40.50.150">
    <property type="entry name" value="Vaccinia Virus protein VP39"/>
    <property type="match status" value="1"/>
</dbReference>
<keyword evidence="3 10" id="KW-0489">Methyltransferase</keyword>
<accession>A0A173W1K8</accession>
<evidence type="ECO:0000256" key="1">
    <source>
        <dbReference type="ARBA" id="ARBA00006594"/>
    </source>
</evidence>
<dbReference type="InterPro" id="IPR003356">
    <property type="entry name" value="DNA_methylase_A-5"/>
</dbReference>
<dbReference type="EMBL" id="WWTB01000008">
    <property type="protein sequence ID" value="MZJ85828.1"/>
    <property type="molecule type" value="Genomic_DNA"/>
</dbReference>
<dbReference type="InterPro" id="IPR038333">
    <property type="entry name" value="T1MK-like_N_sf"/>
</dbReference>
<dbReference type="InterPro" id="IPR029063">
    <property type="entry name" value="SAM-dependent_MTases_sf"/>
</dbReference>
<dbReference type="EC" id="2.1.1.72" evidence="2"/>
<dbReference type="REBASE" id="429628">
    <property type="entry name" value="M.Cae11838ORF1660P"/>
</dbReference>
<dbReference type="PROSITE" id="PS00092">
    <property type="entry name" value="N6_MTASE"/>
    <property type="match status" value="1"/>
</dbReference>
<dbReference type="AlphaFoldDB" id="A0A173W1K8"/>
<dbReference type="CDD" id="cd02440">
    <property type="entry name" value="AdoMet_MTases"/>
    <property type="match status" value="1"/>
</dbReference>
<gene>
    <name evidence="10" type="ORF">GT635_05065</name>
</gene>
<dbReference type="PANTHER" id="PTHR42933:SF4">
    <property type="entry name" value="TYPE I RESTRICTION ENZYME ECOKI METHYLASE SUBUNIT"/>
    <property type="match status" value="1"/>
</dbReference>
<dbReference type="PaxDb" id="74426-ERS852399_00006"/>
<reference evidence="10 11" key="1">
    <citation type="journal article" date="2019" name="Nat. Med.">
        <title>A library of human gut bacterial isolates paired with longitudinal multiomics data enables mechanistic microbiome research.</title>
        <authorList>
            <person name="Poyet M."/>
            <person name="Groussin M."/>
            <person name="Gibbons S.M."/>
            <person name="Avila-Pacheco J."/>
            <person name="Jiang X."/>
            <person name="Kearney S.M."/>
            <person name="Perrotta A.R."/>
            <person name="Berdy B."/>
            <person name="Zhao S."/>
            <person name="Lieberman T.D."/>
            <person name="Swanson P.K."/>
            <person name="Smith M."/>
            <person name="Roesemann S."/>
            <person name="Alexander J.E."/>
            <person name="Rich S.A."/>
            <person name="Livny J."/>
            <person name="Vlamakis H."/>
            <person name="Clish C."/>
            <person name="Bullock K."/>
            <person name="Deik A."/>
            <person name="Scott J."/>
            <person name="Pierce K.A."/>
            <person name="Xavier R.J."/>
            <person name="Alm E.J."/>
        </authorList>
    </citation>
    <scope>NUCLEOTIDE SEQUENCE [LARGE SCALE GENOMIC DNA]</scope>
    <source>
        <strain evidence="10 11">BIOML-A10</strain>
    </source>
</reference>
<evidence type="ECO:0000256" key="6">
    <source>
        <dbReference type="ARBA" id="ARBA00022747"/>
    </source>
</evidence>
<proteinExistence type="inferred from homology"/>
<dbReference type="GO" id="GO:0009307">
    <property type="term" value="P:DNA restriction-modification system"/>
    <property type="evidence" value="ECO:0007669"/>
    <property type="project" value="UniProtKB-KW"/>
</dbReference>
<comment type="similarity">
    <text evidence="1">Belongs to the N(4)/N(6)-methyltransferase family.</text>
</comment>
<dbReference type="SUPFAM" id="SSF53335">
    <property type="entry name" value="S-adenosyl-L-methionine-dependent methyltransferases"/>
    <property type="match status" value="1"/>
</dbReference>
<keyword evidence="5" id="KW-0949">S-adenosyl-L-methionine</keyword>
<dbReference type="Proteomes" id="UP000481598">
    <property type="component" value="Unassembled WGS sequence"/>
</dbReference>
<keyword evidence="4" id="KW-0808">Transferase</keyword>
<name>A0A173W1K8_9ACTN</name>
<sequence>MALGSLVKTLQNIMRKDAGINGDAQRIEQMTWLFFLKIYDAKEQEWEFHDDSYQSIIPERLRWYSWAHDAKDGKALTGDELLDFVNNDLFKTLESLELAPDAPLRHVVVKAAFTDANNYMKDGILLRQVINEIDESVDFTEYKERHAFGEIYETILKDLQSAGNAGEFYTPRAVTDFMAQALAPKLGETVADFACGTGGFLTSALKILDSQVQTPADRELYARSVYGIEKKQLPYLLCVTNMLLHDIDNPEVFHDNSLEKDVREWKHKPDGQFDVVLMNPPYGGSESASVQNNFPVALRSSETADLFLGLILYRLKRGGRAAVIIPDGFLFGQDSAKTEIKRRLLEDMNLHTVLRLPQSVFAPYTSITTNVLFFDNTGASEGVWFYRMDMPEGYKHFSKTKPIRIEHFAPVKEWWENRRDIEEDGNPKAKYYTVDELRDGGFNFDVCGYPHEEEEILPPDELIRNYKEERAKLDAEIDQKLARICEILGIEA</sequence>
<evidence type="ECO:0000256" key="4">
    <source>
        <dbReference type="ARBA" id="ARBA00022679"/>
    </source>
</evidence>
<evidence type="ECO:0000256" key="5">
    <source>
        <dbReference type="ARBA" id="ARBA00022691"/>
    </source>
</evidence>
<evidence type="ECO:0000259" key="8">
    <source>
        <dbReference type="Pfam" id="PF02384"/>
    </source>
</evidence>
<evidence type="ECO:0000313" key="10">
    <source>
        <dbReference type="EMBL" id="MZJ85828.1"/>
    </source>
</evidence>
<evidence type="ECO:0000259" key="9">
    <source>
        <dbReference type="Pfam" id="PF12161"/>
    </source>
</evidence>
<organism evidence="10 11">
    <name type="scientific">Collinsella aerofaciens</name>
    <dbReference type="NCBI Taxonomy" id="74426"/>
    <lineage>
        <taxon>Bacteria</taxon>
        <taxon>Bacillati</taxon>
        <taxon>Actinomycetota</taxon>
        <taxon>Coriobacteriia</taxon>
        <taxon>Coriobacteriales</taxon>
        <taxon>Coriobacteriaceae</taxon>
        <taxon>Collinsella</taxon>
    </lineage>
</organism>
<dbReference type="GO" id="GO:0009007">
    <property type="term" value="F:site-specific DNA-methyltransferase (adenine-specific) activity"/>
    <property type="evidence" value="ECO:0007669"/>
    <property type="project" value="UniProtKB-EC"/>
</dbReference>
<dbReference type="PRINTS" id="PR00507">
    <property type="entry name" value="N12N6MTFRASE"/>
</dbReference>
<dbReference type="InterPro" id="IPR002052">
    <property type="entry name" value="DNA_methylase_N6_adenine_CS"/>
</dbReference>